<organism evidence="4 5">
    <name type="scientific">Candidatus Synechococcus spongiarum 15L</name>
    <dbReference type="NCBI Taxonomy" id="1608419"/>
    <lineage>
        <taxon>Bacteria</taxon>
        <taxon>Bacillati</taxon>
        <taxon>Cyanobacteriota</taxon>
        <taxon>Cyanophyceae</taxon>
        <taxon>Synechococcales</taxon>
        <taxon>Synechococcaceae</taxon>
        <taxon>Synechococcus</taxon>
    </lineage>
</organism>
<keyword evidence="1" id="KW-0812">Transmembrane</keyword>
<dbReference type="AlphaFoldDB" id="A0A0G8AR15"/>
<keyword evidence="2" id="KW-0732">Signal</keyword>
<dbReference type="STRING" id="431041.FLM9_1350"/>
<keyword evidence="1" id="KW-1133">Transmembrane helix</keyword>
<name>A0A0G8AR15_9SYNE</name>
<protein>
    <recommendedName>
        <fullName evidence="3">TPM domain-containing protein</fullName>
    </recommendedName>
</protein>
<feature type="chain" id="PRO_5002569370" description="TPM domain-containing protein" evidence="2">
    <location>
        <begin position="24"/>
        <end position="220"/>
    </location>
</feature>
<evidence type="ECO:0000313" key="4">
    <source>
        <dbReference type="EMBL" id="KKZ10021.1"/>
    </source>
</evidence>
<evidence type="ECO:0000259" key="3">
    <source>
        <dbReference type="Pfam" id="PF04536"/>
    </source>
</evidence>
<dbReference type="Pfam" id="PF04536">
    <property type="entry name" value="TPM_phosphatase"/>
    <property type="match status" value="1"/>
</dbReference>
<accession>A0A0G8AR15</accession>
<comment type="caution">
    <text evidence="4">The sequence shown here is derived from an EMBL/GenBank/DDBJ whole genome shotgun (WGS) entry which is preliminary data.</text>
</comment>
<evidence type="ECO:0000256" key="1">
    <source>
        <dbReference type="SAM" id="Phobius"/>
    </source>
</evidence>
<sequence>MAMGWFPGLLLLGLLVLAPPSIAMTAADFPTTPPVQERVVDQAEVFSRAAVGELNRSLSELTSYGVEANLITLGRVDYGSTATTVATDVLERWQQQDPQARLVALVETRTGQVALAASPALAQRLPSGLLQSTAEDTMAGQLRRGEGYRLTMLQGIRRLDTVLAGEADPGPPVLEAATPAVRSNVPSHAETAASNALIWVAVLLGLGTVIPMLTWWVFSR</sequence>
<gene>
    <name evidence="4" type="ORF">TQ37_10090</name>
</gene>
<dbReference type="EMBL" id="JYFQ01000215">
    <property type="protein sequence ID" value="KKZ10021.1"/>
    <property type="molecule type" value="Genomic_DNA"/>
</dbReference>
<evidence type="ECO:0000256" key="2">
    <source>
        <dbReference type="SAM" id="SignalP"/>
    </source>
</evidence>
<feature type="transmembrane region" description="Helical" evidence="1">
    <location>
        <begin position="196"/>
        <end position="218"/>
    </location>
</feature>
<evidence type="ECO:0000313" key="5">
    <source>
        <dbReference type="Proteomes" id="UP000035037"/>
    </source>
</evidence>
<dbReference type="PANTHER" id="PTHR30373">
    <property type="entry name" value="UPF0603 PROTEIN YGCG"/>
    <property type="match status" value="1"/>
</dbReference>
<dbReference type="PATRIC" id="fig|1608419.3.peg.1346"/>
<dbReference type="InterPro" id="IPR007621">
    <property type="entry name" value="TPM_dom"/>
</dbReference>
<dbReference type="NCBIfam" id="NF047379">
    <property type="entry name" value="photo_II_Psb32"/>
    <property type="match status" value="1"/>
</dbReference>
<feature type="domain" description="TPM" evidence="3">
    <location>
        <begin position="39"/>
        <end position="161"/>
    </location>
</feature>
<reference evidence="4 5" key="1">
    <citation type="submission" date="2015-02" db="EMBL/GenBank/DDBJ databases">
        <authorList>
            <person name="Slaby B."/>
            <person name="Hentschel U."/>
        </authorList>
    </citation>
    <scope>NUCLEOTIDE SEQUENCE [LARGE SCALE GENOMIC DNA]</scope>
    <source>
        <strain evidence="4">15L</strain>
    </source>
</reference>
<dbReference type="PANTHER" id="PTHR30373:SF2">
    <property type="entry name" value="UPF0603 PROTEIN YGCG"/>
    <property type="match status" value="1"/>
</dbReference>
<keyword evidence="1" id="KW-0472">Membrane</keyword>
<reference evidence="4 5" key="2">
    <citation type="submission" date="2015-05" db="EMBL/GenBank/DDBJ databases">
        <title>Lifestyle Evolution in Cyanobacterial Symbionts of Sponges.</title>
        <authorList>
            <person name="Burgsdorf I."/>
            <person name="Slaby B.M."/>
            <person name="Handley K.M."/>
            <person name="Haber M."/>
            <person name="Blom J."/>
            <person name="Marshall C.W."/>
            <person name="Gilbert J.A."/>
            <person name="Hentschel U."/>
            <person name="Steindler L."/>
        </authorList>
    </citation>
    <scope>NUCLEOTIDE SEQUENCE [LARGE SCALE GENOMIC DNA]</scope>
    <source>
        <strain evidence="4">15L</strain>
    </source>
</reference>
<feature type="signal peptide" evidence="2">
    <location>
        <begin position="1"/>
        <end position="23"/>
    </location>
</feature>
<dbReference type="Gene3D" id="3.10.310.50">
    <property type="match status" value="1"/>
</dbReference>
<dbReference type="Proteomes" id="UP000035037">
    <property type="component" value="Unassembled WGS sequence"/>
</dbReference>
<proteinExistence type="predicted"/>